<evidence type="ECO:0000313" key="2">
    <source>
        <dbReference type="EMBL" id="PUA87229.1"/>
    </source>
</evidence>
<reference evidence="2 3" key="1">
    <citation type="journal article" date="2016" name="Nat. Commun.">
        <title>Local admixture of amplified and diversified secreted pathogenesis determinants shapes mosaic Toxoplasma gondii genomes.</title>
        <authorList>
            <person name="Lorenzi H."/>
            <person name="Khan A."/>
            <person name="Behnke M.S."/>
            <person name="Namasivayam S."/>
            <person name="Swapna L.S."/>
            <person name="Hadjithomas M."/>
            <person name="Karamycheva S."/>
            <person name="Pinney D."/>
            <person name="Brunk B.P."/>
            <person name="Ajioka J.W."/>
            <person name="Ajzenberg D."/>
            <person name="Boothroyd J.C."/>
            <person name="Boyle J.P."/>
            <person name="Darde M.L."/>
            <person name="Diaz-Miranda M.A."/>
            <person name="Dubey J.P."/>
            <person name="Fritz H.M."/>
            <person name="Gennari S.M."/>
            <person name="Gregory B.D."/>
            <person name="Kim K."/>
            <person name="Saeij J.P."/>
            <person name="Su C."/>
            <person name="White M.W."/>
            <person name="Zhu X.Q."/>
            <person name="Howe D.K."/>
            <person name="Rosenthal B.M."/>
            <person name="Grigg M.E."/>
            <person name="Parkinson J."/>
            <person name="Liu L."/>
            <person name="Kissinger J.C."/>
            <person name="Roos D.S."/>
            <person name="Sibley L.D."/>
        </authorList>
    </citation>
    <scope>NUCLEOTIDE SEQUENCE [LARGE SCALE GENOMIC DNA]</scope>
    <source>
        <strain evidence="2 3">TgCATBr9</strain>
    </source>
</reference>
<dbReference type="AlphaFoldDB" id="A0A2T6IPG4"/>
<protein>
    <submittedName>
        <fullName evidence="2">Uncharacterized protein</fullName>
    </submittedName>
</protein>
<sequence length="79" mass="9204">MCQNIPRYRSRPSAQLPKTTRMGRKAHMKEVKENPKTHTTPLNKLDLVNWKARLDSLRSLLNRRRLLAALLMGVILRVT</sequence>
<name>A0A2T6IPG4_TOXGO</name>
<dbReference type="EMBL" id="AFHV02002128">
    <property type="protein sequence ID" value="PUA87229.1"/>
    <property type="molecule type" value="Genomic_DNA"/>
</dbReference>
<evidence type="ECO:0000256" key="1">
    <source>
        <dbReference type="SAM" id="MobiDB-lite"/>
    </source>
</evidence>
<comment type="caution">
    <text evidence="2">The sequence shown here is derived from an EMBL/GenBank/DDBJ whole genome shotgun (WGS) entry which is preliminary data.</text>
</comment>
<proteinExistence type="predicted"/>
<evidence type="ECO:0000313" key="3">
    <source>
        <dbReference type="Proteomes" id="UP000244488"/>
    </source>
</evidence>
<feature type="region of interest" description="Disordered" evidence="1">
    <location>
        <begin position="1"/>
        <end position="41"/>
    </location>
</feature>
<accession>A0A2T6IPG4</accession>
<dbReference type="VEuPathDB" id="ToxoDB:TGBR9_383120"/>
<dbReference type="Proteomes" id="UP000244488">
    <property type="component" value="Unassembled WGS sequence"/>
</dbReference>
<organism evidence="2 3">
    <name type="scientific">Toxoplasma gondii TgCATBr9</name>
    <dbReference type="NCBI Taxonomy" id="943120"/>
    <lineage>
        <taxon>Eukaryota</taxon>
        <taxon>Sar</taxon>
        <taxon>Alveolata</taxon>
        <taxon>Apicomplexa</taxon>
        <taxon>Conoidasida</taxon>
        <taxon>Coccidia</taxon>
        <taxon>Eucoccidiorida</taxon>
        <taxon>Eimeriorina</taxon>
        <taxon>Sarcocystidae</taxon>
        <taxon>Toxoplasma</taxon>
    </lineage>
</organism>
<gene>
    <name evidence="2" type="ORF">TGBR9_383120</name>
</gene>